<keyword evidence="4" id="KW-1185">Reference proteome</keyword>
<feature type="domain" description="Acyl-CoA dehydrogenase C-terminal" evidence="2">
    <location>
        <begin position="215"/>
        <end position="359"/>
    </location>
</feature>
<dbReference type="GO" id="GO:0050660">
    <property type="term" value="F:flavin adenine dinucleotide binding"/>
    <property type="evidence" value="ECO:0007669"/>
    <property type="project" value="InterPro"/>
</dbReference>
<reference evidence="3" key="2">
    <citation type="submission" date="2020-09" db="EMBL/GenBank/DDBJ databases">
        <authorList>
            <person name="Sun Q."/>
            <person name="Zhou Y."/>
        </authorList>
    </citation>
    <scope>NUCLEOTIDE SEQUENCE</scope>
    <source>
        <strain evidence="3">CGMCC 1.15448</strain>
    </source>
</reference>
<evidence type="ECO:0000313" key="3">
    <source>
        <dbReference type="EMBL" id="GGA81440.1"/>
    </source>
</evidence>
<dbReference type="InterPro" id="IPR009100">
    <property type="entry name" value="AcylCoA_DH/oxidase_NM_dom_sf"/>
</dbReference>
<dbReference type="Proteomes" id="UP000607559">
    <property type="component" value="Unassembled WGS sequence"/>
</dbReference>
<proteinExistence type="predicted"/>
<dbReference type="EMBL" id="BMJC01000001">
    <property type="protein sequence ID" value="GGA81440.1"/>
    <property type="molecule type" value="Genomic_DNA"/>
</dbReference>
<dbReference type="Gene3D" id="2.40.110.10">
    <property type="entry name" value="Butyryl-CoA Dehydrogenase, subunit A, domain 2"/>
    <property type="match status" value="1"/>
</dbReference>
<accession>A0A8J2U639</accession>
<keyword evidence="3" id="KW-0503">Monooxygenase</keyword>
<protein>
    <submittedName>
        <fullName evidence="3">Flavin-dependent monooxygenase</fullName>
    </submittedName>
</protein>
<dbReference type="Gene3D" id="1.20.140.10">
    <property type="entry name" value="Butyryl-CoA Dehydrogenase, subunit A, domain 3"/>
    <property type="match status" value="1"/>
</dbReference>
<dbReference type="GO" id="GO:0004497">
    <property type="term" value="F:monooxygenase activity"/>
    <property type="evidence" value="ECO:0007669"/>
    <property type="project" value="UniProtKB-KW"/>
</dbReference>
<dbReference type="GO" id="GO:0016627">
    <property type="term" value="F:oxidoreductase activity, acting on the CH-CH group of donors"/>
    <property type="evidence" value="ECO:0007669"/>
    <property type="project" value="InterPro"/>
</dbReference>
<gene>
    <name evidence="3" type="ORF">GCM10011511_00490</name>
</gene>
<organism evidence="3 4">
    <name type="scientific">Puia dinghuensis</name>
    <dbReference type="NCBI Taxonomy" id="1792502"/>
    <lineage>
        <taxon>Bacteria</taxon>
        <taxon>Pseudomonadati</taxon>
        <taxon>Bacteroidota</taxon>
        <taxon>Chitinophagia</taxon>
        <taxon>Chitinophagales</taxon>
        <taxon>Chitinophagaceae</taxon>
        <taxon>Puia</taxon>
    </lineage>
</organism>
<dbReference type="SUPFAM" id="SSF56645">
    <property type="entry name" value="Acyl-CoA dehydrogenase NM domain-like"/>
    <property type="match status" value="1"/>
</dbReference>
<evidence type="ECO:0000313" key="4">
    <source>
        <dbReference type="Proteomes" id="UP000607559"/>
    </source>
</evidence>
<dbReference type="InterPro" id="IPR046373">
    <property type="entry name" value="Acyl-CoA_Oxase/DH_mid-dom_sf"/>
</dbReference>
<keyword evidence="1" id="KW-0560">Oxidoreductase</keyword>
<dbReference type="AlphaFoldDB" id="A0A8J2U639"/>
<dbReference type="Gene3D" id="1.10.540.10">
    <property type="entry name" value="Acyl-CoA dehydrogenase/oxidase, N-terminal domain"/>
    <property type="match status" value="1"/>
</dbReference>
<dbReference type="PIRSF" id="PIRSF016578">
    <property type="entry name" value="HsaA"/>
    <property type="match status" value="1"/>
</dbReference>
<comment type="caution">
    <text evidence="3">The sequence shown here is derived from an EMBL/GenBank/DDBJ whole genome shotgun (WGS) entry which is preliminary data.</text>
</comment>
<dbReference type="InterPro" id="IPR037069">
    <property type="entry name" value="AcylCoA_DH/ox_N_sf"/>
</dbReference>
<dbReference type="InterPro" id="IPR013107">
    <property type="entry name" value="Acyl-CoA_DH_C"/>
</dbReference>
<sequence length="363" mass="38453">MHAAAGEGGRDLHPEVLALIYGEEWFRLLVPGRWGGRSLPLPQLVRLEEGLAFADGSVGWTVTLCSGAGWFAGFFPPEVFGQLFSDQRLCIAGSGSATGVARVIDGGYRVSGHWAYASGALHATAFTANCVVWEGEAPVVGDDGNPVIRPFLFLRDEVRVHADWNAMGLVATGSHGFSVEGLLVGAERCFVIDAAAATDGHALYRYPFLPLAEATLAANLSGMAQHFLDCCAAVFAQRVRDGRVPSGVAAEMERVLGLGRLDLYAAREAFYLAVDRSWEMVEASVAGLVSAAGAPLPEGAGGTPLPAVFAEVGLVSHALAAAVREWVDRLYPYAGLGAARMDSEINRVWRDLHTAGQHPLLVA</sequence>
<reference evidence="3" key="1">
    <citation type="journal article" date="2014" name="Int. J. Syst. Evol. Microbiol.">
        <title>Complete genome sequence of Corynebacterium casei LMG S-19264T (=DSM 44701T), isolated from a smear-ripened cheese.</title>
        <authorList>
            <consortium name="US DOE Joint Genome Institute (JGI-PGF)"/>
            <person name="Walter F."/>
            <person name="Albersmeier A."/>
            <person name="Kalinowski J."/>
            <person name="Ruckert C."/>
        </authorList>
    </citation>
    <scope>NUCLEOTIDE SEQUENCE</scope>
    <source>
        <strain evidence="3">CGMCC 1.15448</strain>
    </source>
</reference>
<name>A0A8J2U639_9BACT</name>
<dbReference type="Pfam" id="PF08028">
    <property type="entry name" value="Acyl-CoA_dh_2"/>
    <property type="match status" value="1"/>
</dbReference>
<evidence type="ECO:0000256" key="1">
    <source>
        <dbReference type="ARBA" id="ARBA00023002"/>
    </source>
</evidence>
<evidence type="ECO:0000259" key="2">
    <source>
        <dbReference type="Pfam" id="PF08028"/>
    </source>
</evidence>